<dbReference type="GeneID" id="33558372"/>
<dbReference type="GO" id="GO:0030466">
    <property type="term" value="P:silent mating-type cassette heterochromatin formation"/>
    <property type="evidence" value="ECO:0007669"/>
    <property type="project" value="TreeGrafter"/>
</dbReference>
<dbReference type="PANTHER" id="PTHR38046:SF1">
    <property type="entry name" value="CRYPTIC LOCI REGULATOR 2"/>
    <property type="match status" value="1"/>
</dbReference>
<evidence type="ECO:0000313" key="4">
    <source>
        <dbReference type="EMBL" id="ORX35433.1"/>
    </source>
</evidence>
<dbReference type="OrthoDB" id="2421327at2759"/>
<dbReference type="AlphaFoldDB" id="A0A1Y1UBL0"/>
<reference evidence="4 5" key="1">
    <citation type="submission" date="2017-03" db="EMBL/GenBank/DDBJ databases">
        <title>Widespread Adenine N6-methylation of Active Genes in Fungi.</title>
        <authorList>
            <consortium name="DOE Joint Genome Institute"/>
            <person name="Mondo S.J."/>
            <person name="Dannebaum R.O."/>
            <person name="Kuo R.C."/>
            <person name="Louie K.B."/>
            <person name="Bewick A.J."/>
            <person name="Labutti K."/>
            <person name="Haridas S."/>
            <person name="Kuo A."/>
            <person name="Salamov A."/>
            <person name="Ahrendt S.R."/>
            <person name="Lau R."/>
            <person name="Bowen B.P."/>
            <person name="Lipzen A."/>
            <person name="Sullivan W."/>
            <person name="Andreopoulos W.B."/>
            <person name="Clum A."/>
            <person name="Lindquist E."/>
            <person name="Daum C."/>
            <person name="Northen T.R."/>
            <person name="Ramamoorthy G."/>
            <person name="Schmitz R.J."/>
            <person name="Gryganskyi A."/>
            <person name="Culley D."/>
            <person name="Magnuson J."/>
            <person name="James T.Y."/>
            <person name="O'Malley M.A."/>
            <person name="Stajich J.E."/>
            <person name="Spatafora J.W."/>
            <person name="Visel A."/>
            <person name="Grigoriev I.V."/>
        </authorList>
    </citation>
    <scope>NUCLEOTIDE SEQUENCE [LARGE SCALE GENOMIC DNA]</scope>
    <source>
        <strain evidence="4 5">NRRL Y-17943</strain>
    </source>
</reference>
<dbReference type="RefSeq" id="XP_021869623.1">
    <property type="nucleotide sequence ID" value="XM_022016563.1"/>
</dbReference>
<dbReference type="GO" id="GO:0070824">
    <property type="term" value="C:SHREC complex"/>
    <property type="evidence" value="ECO:0007669"/>
    <property type="project" value="InterPro"/>
</dbReference>
<comment type="caution">
    <text evidence="4">The sequence shown here is derived from an EMBL/GenBank/DDBJ whole genome shotgun (WGS) entry which is preliminary data.</text>
</comment>
<evidence type="ECO:0000259" key="3">
    <source>
        <dbReference type="Pfam" id="PF16761"/>
    </source>
</evidence>
<proteinExistence type="predicted"/>
<gene>
    <name evidence="4" type="ORF">BD324DRAFT_632818</name>
</gene>
<organism evidence="4 5">
    <name type="scientific">Kockovaella imperatae</name>
    <dbReference type="NCBI Taxonomy" id="4999"/>
    <lineage>
        <taxon>Eukaryota</taxon>
        <taxon>Fungi</taxon>
        <taxon>Dikarya</taxon>
        <taxon>Basidiomycota</taxon>
        <taxon>Agaricomycotina</taxon>
        <taxon>Tremellomycetes</taxon>
        <taxon>Tremellales</taxon>
        <taxon>Cuniculitremaceae</taxon>
        <taxon>Kockovaella</taxon>
    </lineage>
</organism>
<feature type="domain" description="Cryptic loci regulator 2 N-terminal" evidence="3">
    <location>
        <begin position="71"/>
        <end position="136"/>
    </location>
</feature>
<feature type="domain" description="Cryptic loci regulator 2 C-terminal" evidence="2">
    <location>
        <begin position="435"/>
        <end position="567"/>
    </location>
</feature>
<dbReference type="Pfam" id="PF16761">
    <property type="entry name" value="Clr2_transil"/>
    <property type="match status" value="1"/>
</dbReference>
<dbReference type="PANTHER" id="PTHR38046">
    <property type="entry name" value="CRYPTIC LOCI REGULATOR 2"/>
    <property type="match status" value="1"/>
</dbReference>
<evidence type="ECO:0008006" key="6">
    <source>
        <dbReference type="Google" id="ProtNLM"/>
    </source>
</evidence>
<sequence length="679" mass="74853">MPSYTPGLEWPRSDGDQTTWPSGDELKPSTSSNWWKKCEAPHDKIELYEAKIGKLVADKLGIKAASYRMPLPPGYALFEHHKPQPGGGERVDTYLRGCPHIGRRQFRSTNEFQPHVLWLMDTSKPLGDHTTCACIYNNSSEAAKAKKAGHGTGTPTAGVKRPAGGASPTKRQKKAATDPVDDEFDGKSGIIPERALDMKTHRRFRKGELVWFRVQTINPPASASSTSSSKTSLPPITHWPGLVANIVTKARSDPSAANVAGASLSTAWSIVGGKVPEALQTARTTYTYEYHVRPLGLFNPASEVVETSDNLLPWAMGKELLGGPKGWDMLGKEGTRILQEGVAKELEQDKLNGVSMPTDEQGWDERWRNNWAQRWGFKEKPLAWDLAAFRLSLGLKIAVNITNCWTQTDKIDLIPGADINPEDLQAITAQRKTLYQGLWWGGERLWLEDMVRLKRKRGDLPSEDLGEPSEAGALGRAVMFKIRMITLEISPDSTPEQHSWRCLLYGDVFEVVNYQSDKPATWVIAQNGTEESLTLTHPAAKGYSYHQLNDAGSEVTVDIMDVAGRIYHDLLEPTTQKWFTSTSLSNESNRTRTPPGDVAQALAGLKPGSTVESKSERWKEDLFTIVTQSNKLAENQMRKFYMRLVNPAVATTNTAAANGGVTDGDVAMRESTNGAGASQ</sequence>
<dbReference type="InterPro" id="IPR038986">
    <property type="entry name" value="Clr2"/>
</dbReference>
<dbReference type="InterPro" id="IPR031915">
    <property type="entry name" value="Clr2_N"/>
</dbReference>
<accession>A0A1Y1UBL0</accession>
<evidence type="ECO:0000313" key="5">
    <source>
        <dbReference type="Proteomes" id="UP000193218"/>
    </source>
</evidence>
<dbReference type="EMBL" id="NBSH01000011">
    <property type="protein sequence ID" value="ORX35433.1"/>
    <property type="molecule type" value="Genomic_DNA"/>
</dbReference>
<dbReference type="GO" id="GO:0031934">
    <property type="term" value="C:mating-type region heterochromatin"/>
    <property type="evidence" value="ECO:0007669"/>
    <property type="project" value="TreeGrafter"/>
</dbReference>
<dbReference type="Proteomes" id="UP000193218">
    <property type="component" value="Unassembled WGS sequence"/>
</dbReference>
<feature type="region of interest" description="Disordered" evidence="1">
    <location>
        <begin position="146"/>
        <end position="186"/>
    </location>
</feature>
<dbReference type="STRING" id="4999.A0A1Y1UBL0"/>
<evidence type="ECO:0000256" key="1">
    <source>
        <dbReference type="SAM" id="MobiDB-lite"/>
    </source>
</evidence>
<keyword evidence="5" id="KW-1185">Reference proteome</keyword>
<evidence type="ECO:0000259" key="2">
    <source>
        <dbReference type="Pfam" id="PF10383"/>
    </source>
</evidence>
<dbReference type="InParanoid" id="A0A1Y1UBL0"/>
<dbReference type="GO" id="GO:0033553">
    <property type="term" value="C:rDNA heterochromatin"/>
    <property type="evidence" value="ECO:0007669"/>
    <property type="project" value="TreeGrafter"/>
</dbReference>
<dbReference type="InterPro" id="IPR018839">
    <property type="entry name" value="Tscrpt-silencing_Clr2_C"/>
</dbReference>
<protein>
    <recommendedName>
        <fullName evidence="6">Cryptic loci regulator 2 N-terminal domain-containing protein</fullName>
    </recommendedName>
</protein>
<dbReference type="Pfam" id="PF10383">
    <property type="entry name" value="Clr2"/>
    <property type="match status" value="1"/>
</dbReference>
<feature type="region of interest" description="Disordered" evidence="1">
    <location>
        <begin position="1"/>
        <end position="31"/>
    </location>
</feature>
<name>A0A1Y1UBL0_9TREE</name>